<dbReference type="Proteomes" id="UP000018001">
    <property type="component" value="Unassembled WGS sequence"/>
</dbReference>
<proteinExistence type="predicted"/>
<keyword evidence="1" id="KW-0732">Signal</keyword>
<name>V5FUX9_BYSSN</name>
<dbReference type="OrthoDB" id="4477787at2759"/>
<evidence type="ECO:0000256" key="1">
    <source>
        <dbReference type="SAM" id="SignalP"/>
    </source>
</evidence>
<dbReference type="InParanoid" id="V5FUX9"/>
<evidence type="ECO:0000313" key="3">
    <source>
        <dbReference type="Proteomes" id="UP000018001"/>
    </source>
</evidence>
<gene>
    <name evidence="2" type="ORF">PVAR5_0988</name>
</gene>
<evidence type="ECO:0000313" key="2">
    <source>
        <dbReference type="EMBL" id="GAD92397.1"/>
    </source>
</evidence>
<protein>
    <submittedName>
        <fullName evidence="2">Uncharacterized protein</fullName>
    </submittedName>
</protein>
<feature type="signal peptide" evidence="1">
    <location>
        <begin position="1"/>
        <end position="24"/>
    </location>
</feature>
<dbReference type="EMBL" id="BAUL01000023">
    <property type="protein sequence ID" value="GAD92397.1"/>
    <property type="molecule type" value="Genomic_DNA"/>
</dbReference>
<keyword evidence="3" id="KW-1185">Reference proteome</keyword>
<sequence length="283" mass="32159">MRFFSSFFLICSAALLLSVQPAVASLFDLISPNCIKLLTTINGRTDTLFYAYQKEICSKGCTPSVSDWDEWTYTNVFLPTVEALVVQTGMTDTVRERFLEMGNDVATLVKRDCRKQLQGKHFCAEPEALQEWGRCFKTRFVTVAIKKGVKLLPFITNPEICRRELLFFDRDELWHEILPGYMRLSRNLKPRHHILPSASIAARLQEKQRHVAEFASWVNDKISGAVIWKIDDCDLDNLHADTSQADPICVSNDGAQLTFRRDYGYIPSESHALKSSTNPSGDV</sequence>
<feature type="chain" id="PRO_5004732894" evidence="1">
    <location>
        <begin position="25"/>
        <end position="283"/>
    </location>
</feature>
<dbReference type="HOGENOM" id="CLU_983515_0_0_1"/>
<reference evidence="3" key="1">
    <citation type="journal article" date="2014" name="Genome Announc.">
        <title>Draft genome sequence of the formaldehyde-resistant fungus Byssochlamys spectabilis No. 5 (anamorph Paecilomyces variotii No. 5) (NBRC109023).</title>
        <authorList>
            <person name="Oka T."/>
            <person name="Ekino K."/>
            <person name="Fukuda K."/>
            <person name="Nomura Y."/>
        </authorList>
    </citation>
    <scope>NUCLEOTIDE SEQUENCE [LARGE SCALE GENOMIC DNA]</scope>
    <source>
        <strain evidence="3">No. 5 / NBRC 109023</strain>
    </source>
</reference>
<accession>V5FUX9</accession>
<dbReference type="eggNOG" id="ENOG502T553">
    <property type="taxonomic scope" value="Eukaryota"/>
</dbReference>
<comment type="caution">
    <text evidence="2">The sequence shown here is derived from an EMBL/GenBank/DDBJ whole genome shotgun (WGS) entry which is preliminary data.</text>
</comment>
<organism evidence="2 3">
    <name type="scientific">Byssochlamys spectabilis (strain No. 5 / NBRC 109023)</name>
    <name type="common">Paecilomyces variotii</name>
    <dbReference type="NCBI Taxonomy" id="1356009"/>
    <lineage>
        <taxon>Eukaryota</taxon>
        <taxon>Fungi</taxon>
        <taxon>Dikarya</taxon>
        <taxon>Ascomycota</taxon>
        <taxon>Pezizomycotina</taxon>
        <taxon>Eurotiomycetes</taxon>
        <taxon>Eurotiomycetidae</taxon>
        <taxon>Eurotiales</taxon>
        <taxon>Thermoascaceae</taxon>
        <taxon>Paecilomyces</taxon>
    </lineage>
</organism>
<dbReference type="AlphaFoldDB" id="V5FUX9"/>